<evidence type="ECO:0000313" key="3">
    <source>
        <dbReference type="Proteomes" id="UP001196509"/>
    </source>
</evidence>
<name>A0AAE2ZR91_9HYPH</name>
<dbReference type="EMBL" id="JAICBX010000004">
    <property type="protein sequence ID" value="MBW8639372.1"/>
    <property type="molecule type" value="Genomic_DNA"/>
</dbReference>
<keyword evidence="3" id="KW-1185">Reference proteome</keyword>
<feature type="signal peptide" evidence="1">
    <location>
        <begin position="1"/>
        <end position="21"/>
    </location>
</feature>
<keyword evidence="1" id="KW-0732">Signal</keyword>
<dbReference type="Gene3D" id="2.120.10.30">
    <property type="entry name" value="TolB, C-terminal domain"/>
    <property type="match status" value="1"/>
</dbReference>
<feature type="chain" id="PRO_5041899657" evidence="1">
    <location>
        <begin position="22"/>
        <end position="276"/>
    </location>
</feature>
<dbReference type="RefSeq" id="WP_220230107.1">
    <property type="nucleotide sequence ID" value="NZ_JAICBX010000004.1"/>
</dbReference>
<dbReference type="CDD" id="cd05819">
    <property type="entry name" value="NHL"/>
    <property type="match status" value="1"/>
</dbReference>
<evidence type="ECO:0000256" key="1">
    <source>
        <dbReference type="SAM" id="SignalP"/>
    </source>
</evidence>
<sequence length="276" mass="28672">MMNALRSSLAARALALAVVSASPFVGPTAAFENPATPEKLWDGFSSPVGMAFDAKGNLFVAEWGAGRVSRIDPAGKRTTFADVLSGPSGLTIGPNGTIYVASYSRDEVYRFTPSGERRVHVTGLATPAGLSFDRSGRLLVANRRTNQILSVSRSGGLEPVIGGLRTPVGVVQTPDNGYVVSNIGGGVTILRPDGARIEAGEEFGTPGPGVAMTKDGRVFVVDYGGTTVRKILSDGQSRIVAEGLRSPVGLVVTPDGASLLTATWGDGTIYRIPVPD</sequence>
<dbReference type="InterPro" id="IPR015943">
    <property type="entry name" value="WD40/YVTN_repeat-like_dom_sf"/>
</dbReference>
<organism evidence="2 3">
    <name type="scientific">Flavimaribacter sediminis</name>
    <dbReference type="NCBI Taxonomy" id="2865987"/>
    <lineage>
        <taxon>Bacteria</taxon>
        <taxon>Pseudomonadati</taxon>
        <taxon>Pseudomonadota</taxon>
        <taxon>Alphaproteobacteria</taxon>
        <taxon>Hyphomicrobiales</taxon>
        <taxon>Rhizobiaceae</taxon>
        <taxon>Flavimaribacter</taxon>
    </lineage>
</organism>
<dbReference type="Proteomes" id="UP001196509">
    <property type="component" value="Unassembled WGS sequence"/>
</dbReference>
<dbReference type="Gene3D" id="2.130.10.10">
    <property type="entry name" value="YVTN repeat-like/Quinoprotein amine dehydrogenase"/>
    <property type="match status" value="1"/>
</dbReference>
<dbReference type="PANTHER" id="PTHR40274:SF3">
    <property type="entry name" value="VIRGINIAMYCIN B LYASE"/>
    <property type="match status" value="1"/>
</dbReference>
<reference evidence="2" key="1">
    <citation type="submission" date="2021-08" db="EMBL/GenBank/DDBJ databases">
        <title>Hoeflea bacterium WL0058 sp. nov., isolated from the sediment.</title>
        <authorList>
            <person name="Wang L."/>
            <person name="Zhang D."/>
        </authorList>
    </citation>
    <scope>NUCLEOTIDE SEQUENCE</scope>
    <source>
        <strain evidence="2">WL0058</strain>
    </source>
</reference>
<dbReference type="InterPro" id="IPR011042">
    <property type="entry name" value="6-blade_b-propeller_TolB-like"/>
</dbReference>
<comment type="caution">
    <text evidence="2">The sequence shown here is derived from an EMBL/GenBank/DDBJ whole genome shotgun (WGS) entry which is preliminary data.</text>
</comment>
<dbReference type="AlphaFoldDB" id="A0AAE2ZR91"/>
<dbReference type="SUPFAM" id="SSF101898">
    <property type="entry name" value="NHL repeat"/>
    <property type="match status" value="1"/>
</dbReference>
<evidence type="ECO:0000313" key="2">
    <source>
        <dbReference type="EMBL" id="MBW8639372.1"/>
    </source>
</evidence>
<dbReference type="PANTHER" id="PTHR40274">
    <property type="entry name" value="VIRGINIAMYCIN B LYASE"/>
    <property type="match status" value="1"/>
</dbReference>
<proteinExistence type="predicted"/>
<protein>
    <submittedName>
        <fullName evidence="2">NHL repeat-containing protein</fullName>
    </submittedName>
</protein>
<dbReference type="InterPro" id="IPR051344">
    <property type="entry name" value="Vgb"/>
</dbReference>
<gene>
    <name evidence="2" type="ORF">K1W69_19415</name>
</gene>
<accession>A0AAE2ZR91</accession>